<evidence type="ECO:0000256" key="5">
    <source>
        <dbReference type="SAM" id="MobiDB-lite"/>
    </source>
</evidence>
<protein>
    <recommendedName>
        <fullName evidence="2">dUTP diphosphatase</fullName>
        <ecNumber evidence="2">3.6.1.23</ecNumber>
    </recommendedName>
</protein>
<dbReference type="Pfam" id="PF00692">
    <property type="entry name" value="dUTPase"/>
    <property type="match status" value="1"/>
</dbReference>
<proteinExistence type="inferred from homology"/>
<dbReference type="NCBIfam" id="TIGR00576">
    <property type="entry name" value="dut"/>
    <property type="match status" value="1"/>
</dbReference>
<evidence type="ECO:0000256" key="2">
    <source>
        <dbReference type="ARBA" id="ARBA00012379"/>
    </source>
</evidence>
<dbReference type="PANTHER" id="PTHR11241:SF0">
    <property type="entry name" value="DEOXYURIDINE 5'-TRIPHOSPHATE NUCLEOTIDOHYDROLASE"/>
    <property type="match status" value="1"/>
</dbReference>
<dbReference type="NCBIfam" id="NF001862">
    <property type="entry name" value="PRK00601.1"/>
    <property type="match status" value="1"/>
</dbReference>
<dbReference type="AlphaFoldDB" id="A0A0F9MHX4"/>
<dbReference type="InterPro" id="IPR036157">
    <property type="entry name" value="dUTPase-like_sf"/>
</dbReference>
<keyword evidence="4" id="KW-0546">Nucleotide metabolism</keyword>
<dbReference type="GO" id="GO:0000287">
    <property type="term" value="F:magnesium ion binding"/>
    <property type="evidence" value="ECO:0007669"/>
    <property type="project" value="InterPro"/>
</dbReference>
<evidence type="ECO:0000259" key="6">
    <source>
        <dbReference type="Pfam" id="PF00692"/>
    </source>
</evidence>
<dbReference type="GO" id="GO:0006226">
    <property type="term" value="P:dUMP biosynthetic process"/>
    <property type="evidence" value="ECO:0007669"/>
    <property type="project" value="InterPro"/>
</dbReference>
<feature type="domain" description="dUTPase-like" evidence="6">
    <location>
        <begin position="59"/>
        <end position="169"/>
    </location>
</feature>
<comment type="similarity">
    <text evidence="1">Belongs to the dUTPase family.</text>
</comment>
<dbReference type="GO" id="GO:0046081">
    <property type="term" value="P:dUTP catabolic process"/>
    <property type="evidence" value="ECO:0007669"/>
    <property type="project" value="InterPro"/>
</dbReference>
<evidence type="ECO:0000256" key="1">
    <source>
        <dbReference type="ARBA" id="ARBA00006581"/>
    </source>
</evidence>
<name>A0A0F9MHX4_9ZZZZ</name>
<evidence type="ECO:0000256" key="4">
    <source>
        <dbReference type="ARBA" id="ARBA00023080"/>
    </source>
</evidence>
<organism evidence="7">
    <name type="scientific">marine sediment metagenome</name>
    <dbReference type="NCBI Taxonomy" id="412755"/>
    <lineage>
        <taxon>unclassified sequences</taxon>
        <taxon>metagenomes</taxon>
        <taxon>ecological metagenomes</taxon>
    </lineage>
</organism>
<dbReference type="PANTHER" id="PTHR11241">
    <property type="entry name" value="DEOXYURIDINE 5'-TRIPHOSPHATE NUCLEOTIDOHYDROLASE"/>
    <property type="match status" value="1"/>
</dbReference>
<dbReference type="InterPro" id="IPR033704">
    <property type="entry name" value="dUTPase_trimeric"/>
</dbReference>
<dbReference type="CDD" id="cd07557">
    <property type="entry name" value="trimeric_dUTPase"/>
    <property type="match status" value="1"/>
</dbReference>
<accession>A0A0F9MHX4</accession>
<evidence type="ECO:0000256" key="3">
    <source>
        <dbReference type="ARBA" id="ARBA00022801"/>
    </source>
</evidence>
<dbReference type="SUPFAM" id="SSF51283">
    <property type="entry name" value="dUTPase-like"/>
    <property type="match status" value="1"/>
</dbReference>
<dbReference type="Gene3D" id="2.70.40.10">
    <property type="match status" value="1"/>
</dbReference>
<dbReference type="InterPro" id="IPR029054">
    <property type="entry name" value="dUTPase-like"/>
</dbReference>
<reference evidence="7" key="1">
    <citation type="journal article" date="2015" name="Nature">
        <title>Complex archaea that bridge the gap between prokaryotes and eukaryotes.</title>
        <authorList>
            <person name="Spang A."/>
            <person name="Saw J.H."/>
            <person name="Jorgensen S.L."/>
            <person name="Zaremba-Niedzwiedzka K."/>
            <person name="Martijn J."/>
            <person name="Lind A.E."/>
            <person name="van Eijk R."/>
            <person name="Schleper C."/>
            <person name="Guy L."/>
            <person name="Ettema T.J."/>
        </authorList>
    </citation>
    <scope>NUCLEOTIDE SEQUENCE</scope>
</reference>
<comment type="caution">
    <text evidence="7">The sequence shown here is derived from an EMBL/GenBank/DDBJ whole genome shotgun (WGS) entry which is preliminary data.</text>
</comment>
<dbReference type="EC" id="3.6.1.23" evidence="2"/>
<sequence>MSHKNNEQRFSIPLKKLKKDNTVPKQSKQGDAGADARITGFKKILNNNNEKELIDIDSKTYILQPLERIGCLLGFATAIPEGYYFKVVPRSGLALWNGLSIVNSPGTIDAGYRNEWMAIVVNLSNKEVTLKKGERICQIILSKMYNYKFIEVDKLPDSERGKGGFGSTGKN</sequence>
<evidence type="ECO:0000313" key="7">
    <source>
        <dbReference type="EMBL" id="KKN05494.1"/>
    </source>
</evidence>
<dbReference type="EMBL" id="LAZR01004798">
    <property type="protein sequence ID" value="KKN05494.1"/>
    <property type="molecule type" value="Genomic_DNA"/>
</dbReference>
<gene>
    <name evidence="7" type="ORF">LCGC14_1086760</name>
</gene>
<feature type="region of interest" description="Disordered" evidence="5">
    <location>
        <begin position="1"/>
        <end position="33"/>
    </location>
</feature>
<dbReference type="GO" id="GO:0004170">
    <property type="term" value="F:dUTP diphosphatase activity"/>
    <property type="evidence" value="ECO:0007669"/>
    <property type="project" value="UniProtKB-EC"/>
</dbReference>
<keyword evidence="3" id="KW-0378">Hydrolase</keyword>
<dbReference type="InterPro" id="IPR008181">
    <property type="entry name" value="dUTPase"/>
</dbReference>